<protein>
    <submittedName>
        <fullName evidence="2">Uncharacterized protein</fullName>
    </submittedName>
</protein>
<accession>A0AAV4WKY9</accession>
<feature type="compositionally biased region" description="Basic and acidic residues" evidence="1">
    <location>
        <begin position="55"/>
        <end position="75"/>
    </location>
</feature>
<name>A0AAV4WKY9_9ARAC</name>
<proteinExistence type="predicted"/>
<evidence type="ECO:0000313" key="2">
    <source>
        <dbReference type="EMBL" id="GIY82429.1"/>
    </source>
</evidence>
<evidence type="ECO:0000256" key="1">
    <source>
        <dbReference type="SAM" id="MobiDB-lite"/>
    </source>
</evidence>
<comment type="caution">
    <text evidence="2">The sequence shown here is derived from an EMBL/GenBank/DDBJ whole genome shotgun (WGS) entry which is preliminary data.</text>
</comment>
<dbReference type="Proteomes" id="UP001054837">
    <property type="component" value="Unassembled WGS sequence"/>
</dbReference>
<sequence>MSSPRLTRLSWITEFWTMQSLDFWLSQSSSSSQNGHLNVKKMQVAPLHETEKHMDVCNSHDRKQEDKTFIGKESKGWISSADS</sequence>
<evidence type="ECO:0000313" key="3">
    <source>
        <dbReference type="Proteomes" id="UP001054837"/>
    </source>
</evidence>
<dbReference type="AlphaFoldDB" id="A0AAV4WKY9"/>
<gene>
    <name evidence="2" type="ORF">CDAR_548381</name>
</gene>
<organism evidence="2 3">
    <name type="scientific">Caerostris darwini</name>
    <dbReference type="NCBI Taxonomy" id="1538125"/>
    <lineage>
        <taxon>Eukaryota</taxon>
        <taxon>Metazoa</taxon>
        <taxon>Ecdysozoa</taxon>
        <taxon>Arthropoda</taxon>
        <taxon>Chelicerata</taxon>
        <taxon>Arachnida</taxon>
        <taxon>Araneae</taxon>
        <taxon>Araneomorphae</taxon>
        <taxon>Entelegynae</taxon>
        <taxon>Araneoidea</taxon>
        <taxon>Araneidae</taxon>
        <taxon>Caerostris</taxon>
    </lineage>
</organism>
<keyword evidence="3" id="KW-1185">Reference proteome</keyword>
<dbReference type="EMBL" id="BPLQ01014724">
    <property type="protein sequence ID" value="GIY82429.1"/>
    <property type="molecule type" value="Genomic_DNA"/>
</dbReference>
<reference evidence="2 3" key="1">
    <citation type="submission" date="2021-06" db="EMBL/GenBank/DDBJ databases">
        <title>Caerostris darwini draft genome.</title>
        <authorList>
            <person name="Kono N."/>
            <person name="Arakawa K."/>
        </authorList>
    </citation>
    <scope>NUCLEOTIDE SEQUENCE [LARGE SCALE GENOMIC DNA]</scope>
</reference>
<feature type="region of interest" description="Disordered" evidence="1">
    <location>
        <begin position="55"/>
        <end position="83"/>
    </location>
</feature>